<keyword evidence="2" id="KW-0325">Glycoprotein</keyword>
<proteinExistence type="predicted"/>
<organism evidence="5 6">
    <name type="scientific">Pleurodeles waltl</name>
    <name type="common">Iberian ribbed newt</name>
    <dbReference type="NCBI Taxonomy" id="8319"/>
    <lineage>
        <taxon>Eukaryota</taxon>
        <taxon>Metazoa</taxon>
        <taxon>Chordata</taxon>
        <taxon>Craniata</taxon>
        <taxon>Vertebrata</taxon>
        <taxon>Euteleostomi</taxon>
        <taxon>Amphibia</taxon>
        <taxon>Batrachia</taxon>
        <taxon>Caudata</taxon>
        <taxon>Salamandroidea</taxon>
        <taxon>Salamandridae</taxon>
        <taxon>Pleurodelinae</taxon>
        <taxon>Pleurodeles</taxon>
    </lineage>
</organism>
<name>A0AAV7SVE4_PLEWA</name>
<accession>A0AAV7SVE4</accession>
<feature type="domain" description="VWFD" evidence="4">
    <location>
        <begin position="1"/>
        <end position="97"/>
    </location>
</feature>
<evidence type="ECO:0000313" key="6">
    <source>
        <dbReference type="Proteomes" id="UP001066276"/>
    </source>
</evidence>
<keyword evidence="6" id="KW-1185">Reference proteome</keyword>
<dbReference type="EMBL" id="JANPWB010000007">
    <property type="protein sequence ID" value="KAJ1168118.1"/>
    <property type="molecule type" value="Genomic_DNA"/>
</dbReference>
<dbReference type="GO" id="GO:0031012">
    <property type="term" value="C:extracellular matrix"/>
    <property type="evidence" value="ECO:0007669"/>
    <property type="project" value="TreeGrafter"/>
</dbReference>
<dbReference type="InterPro" id="IPR001846">
    <property type="entry name" value="VWF_type-D"/>
</dbReference>
<protein>
    <recommendedName>
        <fullName evidence="4">VWFD domain-containing protein</fullName>
    </recommendedName>
</protein>
<keyword evidence="1" id="KW-1015">Disulfide bond</keyword>
<reference evidence="5" key="1">
    <citation type="journal article" date="2022" name="bioRxiv">
        <title>Sequencing and chromosome-scale assembly of the giantPleurodeles waltlgenome.</title>
        <authorList>
            <person name="Brown T."/>
            <person name="Elewa A."/>
            <person name="Iarovenko S."/>
            <person name="Subramanian E."/>
            <person name="Araus A.J."/>
            <person name="Petzold A."/>
            <person name="Susuki M."/>
            <person name="Suzuki K.-i.T."/>
            <person name="Hayashi T."/>
            <person name="Toyoda A."/>
            <person name="Oliveira C."/>
            <person name="Osipova E."/>
            <person name="Leigh N.D."/>
            <person name="Simon A."/>
            <person name="Yun M.H."/>
        </authorList>
    </citation>
    <scope>NUCLEOTIDE SEQUENCE</scope>
    <source>
        <strain evidence="5">20211129_DDA</strain>
        <tissue evidence="5">Liver</tissue>
    </source>
</reference>
<evidence type="ECO:0000256" key="2">
    <source>
        <dbReference type="ARBA" id="ARBA00023180"/>
    </source>
</evidence>
<comment type="caution">
    <text evidence="5">The sequence shown here is derived from an EMBL/GenBank/DDBJ whole genome shotgun (WGS) entry which is preliminary data.</text>
</comment>
<feature type="non-terminal residue" evidence="5">
    <location>
        <position position="1"/>
    </location>
</feature>
<dbReference type="PANTHER" id="PTHR11339:SF373">
    <property type="entry name" value="VWFD DOMAIN-CONTAINING PROTEIN"/>
    <property type="match status" value="1"/>
</dbReference>
<sequence>VNGIEVSLPASLYSTAQVTYGDEWQDVRVTLWNDTEIRYDGRNTLIIRVGPQYKNQLCGLCGDFNGNTIDDKVLPDGTRATSDQEFGNSWTSESSST</sequence>
<feature type="region of interest" description="Disordered" evidence="3">
    <location>
        <begin position="75"/>
        <end position="97"/>
    </location>
</feature>
<gene>
    <name evidence="5" type="ORF">NDU88_000067</name>
</gene>
<dbReference type="InterPro" id="IPR050780">
    <property type="entry name" value="Mucin_vWF_Thrombospondin_sf"/>
</dbReference>
<dbReference type="Proteomes" id="UP001066276">
    <property type="component" value="Chromosome 4_1"/>
</dbReference>
<dbReference type="GO" id="GO:0005615">
    <property type="term" value="C:extracellular space"/>
    <property type="evidence" value="ECO:0007669"/>
    <property type="project" value="TreeGrafter"/>
</dbReference>
<evidence type="ECO:0000259" key="4">
    <source>
        <dbReference type="PROSITE" id="PS51233"/>
    </source>
</evidence>
<evidence type="ECO:0000313" key="5">
    <source>
        <dbReference type="EMBL" id="KAJ1168118.1"/>
    </source>
</evidence>
<evidence type="ECO:0000256" key="3">
    <source>
        <dbReference type="SAM" id="MobiDB-lite"/>
    </source>
</evidence>
<feature type="compositionally biased region" description="Polar residues" evidence="3">
    <location>
        <begin position="79"/>
        <end position="97"/>
    </location>
</feature>
<feature type="non-terminal residue" evidence="5">
    <location>
        <position position="97"/>
    </location>
</feature>
<dbReference type="AlphaFoldDB" id="A0AAV7SVE4"/>
<dbReference type="PROSITE" id="PS51233">
    <property type="entry name" value="VWFD"/>
    <property type="match status" value="1"/>
</dbReference>
<dbReference type="PANTHER" id="PTHR11339">
    <property type="entry name" value="EXTRACELLULAR MATRIX GLYCOPROTEIN RELATED"/>
    <property type="match status" value="1"/>
</dbReference>
<dbReference type="Pfam" id="PF00094">
    <property type="entry name" value="VWD"/>
    <property type="match status" value="1"/>
</dbReference>
<evidence type="ECO:0000256" key="1">
    <source>
        <dbReference type="ARBA" id="ARBA00023157"/>
    </source>
</evidence>